<dbReference type="Gene3D" id="1.10.10.10">
    <property type="entry name" value="Winged helix-like DNA-binding domain superfamily/Winged helix DNA-binding domain"/>
    <property type="match status" value="1"/>
</dbReference>
<dbReference type="PROSITE" id="PS51118">
    <property type="entry name" value="HTH_HXLR"/>
    <property type="match status" value="1"/>
</dbReference>
<dbReference type="Pfam" id="PF01638">
    <property type="entry name" value="HxlR"/>
    <property type="match status" value="1"/>
</dbReference>
<dbReference type="InterPro" id="IPR002577">
    <property type="entry name" value="HTH_HxlR"/>
</dbReference>
<dbReference type="Proteomes" id="UP001236014">
    <property type="component" value="Chromosome"/>
</dbReference>
<evidence type="ECO:0000256" key="2">
    <source>
        <dbReference type="ARBA" id="ARBA00023125"/>
    </source>
</evidence>
<organism evidence="5 6">
    <name type="scientific">Amycolatopsis carbonis</name>
    <dbReference type="NCBI Taxonomy" id="715471"/>
    <lineage>
        <taxon>Bacteria</taxon>
        <taxon>Bacillati</taxon>
        <taxon>Actinomycetota</taxon>
        <taxon>Actinomycetes</taxon>
        <taxon>Pseudonocardiales</taxon>
        <taxon>Pseudonocardiaceae</taxon>
        <taxon>Amycolatopsis</taxon>
    </lineage>
</organism>
<dbReference type="RefSeq" id="WP_285972787.1">
    <property type="nucleotide sequence ID" value="NZ_CP127294.1"/>
</dbReference>
<evidence type="ECO:0000256" key="1">
    <source>
        <dbReference type="ARBA" id="ARBA00023015"/>
    </source>
</evidence>
<dbReference type="InterPro" id="IPR036390">
    <property type="entry name" value="WH_DNA-bd_sf"/>
</dbReference>
<evidence type="ECO:0000313" key="5">
    <source>
        <dbReference type="EMBL" id="WIX82211.1"/>
    </source>
</evidence>
<dbReference type="PANTHER" id="PTHR33204:SF39">
    <property type="entry name" value="TRANSCRIPTIONAL REGULATORY PROTEIN"/>
    <property type="match status" value="1"/>
</dbReference>
<dbReference type="KEGG" id="acab:QRX50_16350"/>
<reference evidence="5 6" key="1">
    <citation type="submission" date="2023-06" db="EMBL/GenBank/DDBJ databases">
        <authorList>
            <person name="Oyuntsetseg B."/>
            <person name="Kim S.B."/>
        </authorList>
    </citation>
    <scope>NUCLEOTIDE SEQUENCE [LARGE SCALE GENOMIC DNA]</scope>
    <source>
        <strain evidence="5 6">2-15</strain>
    </source>
</reference>
<keyword evidence="3" id="KW-0804">Transcription</keyword>
<feature type="domain" description="HTH hxlR-type" evidence="4">
    <location>
        <begin position="19"/>
        <end position="126"/>
    </location>
</feature>
<keyword evidence="2" id="KW-0238">DNA-binding</keyword>
<dbReference type="AlphaFoldDB" id="A0A9Y2MXE2"/>
<dbReference type="PANTHER" id="PTHR33204">
    <property type="entry name" value="TRANSCRIPTIONAL REGULATOR, MARR FAMILY"/>
    <property type="match status" value="1"/>
</dbReference>
<dbReference type="GO" id="GO:0003677">
    <property type="term" value="F:DNA binding"/>
    <property type="evidence" value="ECO:0007669"/>
    <property type="project" value="UniProtKB-KW"/>
</dbReference>
<protein>
    <submittedName>
        <fullName evidence="5">Helix-turn-helix domain-containing protein</fullName>
    </submittedName>
</protein>
<name>A0A9Y2MXE2_9PSEU</name>
<dbReference type="SUPFAM" id="SSF46785">
    <property type="entry name" value="Winged helix' DNA-binding domain"/>
    <property type="match status" value="1"/>
</dbReference>
<proteinExistence type="predicted"/>
<keyword evidence="1" id="KW-0805">Transcription regulation</keyword>
<accession>A0A9Y2MXE2</accession>
<sequence length="144" mass="15652">MRTVGTDVRLRVAQAPEPCAHWANRDADLVREVLDLVGDKWSVLLLGTLASGPLRYSDLIAAVPAISQRMLTLTLKQLQRAGFVERTSHPEVPPRVEYTITELGSSLLSAVLALGTWSTEHQAQIRGNQAAFDAVEPPEAGKAE</sequence>
<dbReference type="InterPro" id="IPR036388">
    <property type="entry name" value="WH-like_DNA-bd_sf"/>
</dbReference>
<evidence type="ECO:0000259" key="4">
    <source>
        <dbReference type="PROSITE" id="PS51118"/>
    </source>
</evidence>
<keyword evidence="6" id="KW-1185">Reference proteome</keyword>
<gene>
    <name evidence="5" type="ORF">QRX50_16350</name>
</gene>
<evidence type="ECO:0000256" key="3">
    <source>
        <dbReference type="ARBA" id="ARBA00023163"/>
    </source>
</evidence>
<evidence type="ECO:0000313" key="6">
    <source>
        <dbReference type="Proteomes" id="UP001236014"/>
    </source>
</evidence>
<dbReference type="EMBL" id="CP127294">
    <property type="protein sequence ID" value="WIX82211.1"/>
    <property type="molecule type" value="Genomic_DNA"/>
</dbReference>